<keyword evidence="1" id="KW-0472">Membrane</keyword>
<dbReference type="Proteomes" id="UP000238672">
    <property type="component" value="Unassembled WGS sequence"/>
</dbReference>
<feature type="transmembrane region" description="Helical" evidence="1">
    <location>
        <begin position="6"/>
        <end position="24"/>
    </location>
</feature>
<evidence type="ECO:0000313" key="2">
    <source>
        <dbReference type="EMBL" id="PQP79969.1"/>
    </source>
</evidence>
<accession>A0A2S8NVJ9</accession>
<keyword evidence="1" id="KW-0812">Transmembrane</keyword>
<comment type="caution">
    <text evidence="2">The sequence shown here is derived from an EMBL/GenBank/DDBJ whole genome shotgun (WGS) entry which is preliminary data.</text>
</comment>
<sequence>MGSINFIIFLMAFSILMFFLEYFFDNKYQNYKIKRFLLKCNDLEKEVLKTIFQKKLQEFPLTTNSPITKQFVNLKILFKLKDDPKNALHSIYLLNTKVLDLISNSPQLKAIYL</sequence>
<gene>
    <name evidence="2" type="ORF">C6B37_00225</name>
</gene>
<evidence type="ECO:0000256" key="1">
    <source>
        <dbReference type="SAM" id="Phobius"/>
    </source>
</evidence>
<protein>
    <submittedName>
        <fullName evidence="2">Uncharacterized protein</fullName>
    </submittedName>
</protein>
<keyword evidence="3" id="KW-1185">Reference proteome</keyword>
<dbReference type="AlphaFoldDB" id="A0A2S8NVJ9"/>
<proteinExistence type="predicted"/>
<reference evidence="2 3" key="1">
    <citation type="submission" date="2018-02" db="EMBL/GenBank/DDBJ databases">
        <title>Metagenomics reveals mixed infection of spiroplasma and phytoplasma in chicory.</title>
        <authorList>
            <person name="Polano C."/>
            <person name="Moruzzi S."/>
            <person name="Ermacora P."/>
            <person name="Ferrini F."/>
            <person name="Martini M."/>
            <person name="Firrao G."/>
        </authorList>
    </citation>
    <scope>NUCLEOTIDE SEQUENCE [LARGE SCALE GENOMIC DNA]</scope>
    <source>
        <strain evidence="2 3">ChiP</strain>
    </source>
</reference>
<name>A0A2S8NVJ9_9MOLU</name>
<keyword evidence="1" id="KW-1133">Transmembrane helix</keyword>
<organism evidence="2 3">
    <name type="scientific">Candidatus Phytoplasma phoenicium</name>
    <dbReference type="NCBI Taxonomy" id="198422"/>
    <lineage>
        <taxon>Bacteria</taxon>
        <taxon>Bacillati</taxon>
        <taxon>Mycoplasmatota</taxon>
        <taxon>Mollicutes</taxon>
        <taxon>Acholeplasmatales</taxon>
        <taxon>Acholeplasmataceae</taxon>
        <taxon>Candidatus Phytoplasma</taxon>
        <taxon>16SrIX (Pigeon pea witches'-broom group)</taxon>
    </lineage>
</organism>
<evidence type="ECO:0000313" key="3">
    <source>
        <dbReference type="Proteomes" id="UP000238672"/>
    </source>
</evidence>
<dbReference type="EMBL" id="PUUG01000002">
    <property type="protein sequence ID" value="PQP79969.1"/>
    <property type="molecule type" value="Genomic_DNA"/>
</dbReference>